<dbReference type="Proteomes" id="UP000006546">
    <property type="component" value="Chromosome"/>
</dbReference>
<dbReference type="InterPro" id="IPR015943">
    <property type="entry name" value="WD40/YVTN_repeat-like_dom_sf"/>
</dbReference>
<feature type="chain" id="PRO_5003311075" evidence="1">
    <location>
        <begin position="23"/>
        <end position="671"/>
    </location>
</feature>
<dbReference type="InterPro" id="IPR051344">
    <property type="entry name" value="Vgb"/>
</dbReference>
<dbReference type="Pfam" id="PF07494">
    <property type="entry name" value="Reg_prop"/>
    <property type="match status" value="5"/>
</dbReference>
<evidence type="ECO:0000256" key="1">
    <source>
        <dbReference type="SAM" id="SignalP"/>
    </source>
</evidence>
<protein>
    <submittedName>
        <fullName evidence="2">Two component regulator propeller domain protein</fullName>
    </submittedName>
</protein>
<proteinExistence type="predicted"/>
<dbReference type="SUPFAM" id="SSF63829">
    <property type="entry name" value="Calcium-dependent phosphotriesterase"/>
    <property type="match status" value="4"/>
</dbReference>
<dbReference type="PANTHER" id="PTHR40274">
    <property type="entry name" value="VIRGINIAMYCIN B LYASE"/>
    <property type="match status" value="1"/>
</dbReference>
<dbReference type="Gene3D" id="2.130.10.10">
    <property type="entry name" value="YVTN repeat-like/Quinoprotein amine dehydrogenase"/>
    <property type="match status" value="3"/>
</dbReference>
<dbReference type="HOGENOM" id="CLU_035882_0_0_12"/>
<dbReference type="PANTHER" id="PTHR40274:SF3">
    <property type="entry name" value="VIRGINIAMYCIN B LYASE"/>
    <property type="match status" value="1"/>
</dbReference>
<reference evidence="3" key="1">
    <citation type="submission" date="2011-04" db="EMBL/GenBank/DDBJ databases">
        <title>The complete genome of Treponema brennaborense DSM 12168.</title>
        <authorList>
            <person name="Lucas S."/>
            <person name="Han J."/>
            <person name="Lapidus A."/>
            <person name="Bruce D."/>
            <person name="Goodwin L."/>
            <person name="Pitluck S."/>
            <person name="Peters L."/>
            <person name="Kyrpides N."/>
            <person name="Mavromatis K."/>
            <person name="Ivanova N."/>
            <person name="Mikhailova N."/>
            <person name="Pagani I."/>
            <person name="Teshima H."/>
            <person name="Detter J.C."/>
            <person name="Tapia R."/>
            <person name="Han C."/>
            <person name="Land M."/>
            <person name="Hauser L."/>
            <person name="Markowitz V."/>
            <person name="Cheng J.-F."/>
            <person name="Hugenholtz P."/>
            <person name="Woyke T."/>
            <person name="Wu D."/>
            <person name="Gronow S."/>
            <person name="Wellnitz S."/>
            <person name="Brambilla E."/>
            <person name="Klenk H.-P."/>
            <person name="Eisen J.A."/>
        </authorList>
    </citation>
    <scope>NUCLEOTIDE SEQUENCE [LARGE SCALE GENOMIC DNA]</scope>
    <source>
        <strain evidence="3">DSM 12168 / CIP 105900 / DD5/3</strain>
    </source>
</reference>
<dbReference type="InterPro" id="IPR011110">
    <property type="entry name" value="Reg_prop"/>
</dbReference>
<dbReference type="AlphaFoldDB" id="F4LPX0"/>
<organism evidence="2 3">
    <name type="scientific">Treponema brennaborense (strain DSM 12168 / CIP 105900 / DD5/3)</name>
    <dbReference type="NCBI Taxonomy" id="906968"/>
    <lineage>
        <taxon>Bacteria</taxon>
        <taxon>Pseudomonadati</taxon>
        <taxon>Spirochaetota</taxon>
        <taxon>Spirochaetia</taxon>
        <taxon>Spirochaetales</taxon>
        <taxon>Treponemataceae</taxon>
        <taxon>Treponema</taxon>
    </lineage>
</organism>
<accession>F4LPX0</accession>
<dbReference type="eggNOG" id="COG3292">
    <property type="taxonomic scope" value="Bacteria"/>
</dbReference>
<name>F4LPX0_TREBD</name>
<sequence length="671" mass="73883">MSYFRTMCFFALCVFCSSFLPAADMHSMQFYQVADKLPSMAVSAIAQDSSGAMYFGTRGSGLVKFDGNSYTPYLREPFSQDVSIPSVVQCMLMDNDVLFLGTYAGVFRFDTKTGSCRNYKICNDVVCCFLRDSKGRLWAGTLDGLALLDDVTGESVTFSNRDPIRTIGNNTVRGLYEDTSGRIFACTYDGIFQYDESGGSFVRPDFIRDANPAAHNVVYALEEDPAGNFWASSWGTGLVKIDSVTGDFTVYPLPNNAIYCMSTRYVDGAVLAGTWGGGLHLLYPDTGLVSSYTTDLSAPYALPNDTIYSMYKDRLGLLWIGTNGGGIVTYDKNRSFLQPVRFDSLSERSARLSIHCITPDENGNLWVILKNKGVLYYEPKSGVLKEYSPENGNLKSGIAYCVYIAPDGNVYLGTDCGLFSYDKQSDAFESVAWYAPFLKKPESRMVYDILQTSDGEFWIGTYGAGLVTYDLAGKKYRRYVSDDGDAHSLSSNVIYFVAEDSRGTLWVGTNAGLNRYTAEKDTFQQYVYDAKNTSGIGGLQIISFYESQDGTLWFSSNDSGVTAMNPETETFATYAHASGLPSNIVAGMVEISPDMFWIATGNGLVLFDRTTGSMQVYTTADGLPSNQFSAEPVVFADGTVWFGRRAAWCFCLRKVICCAAAVPAKRARVRF</sequence>
<dbReference type="KEGG" id="tbe:Trebr_0620"/>
<keyword evidence="3" id="KW-1185">Reference proteome</keyword>
<feature type="signal peptide" evidence="1">
    <location>
        <begin position="1"/>
        <end position="22"/>
    </location>
</feature>
<evidence type="ECO:0000313" key="2">
    <source>
        <dbReference type="EMBL" id="AEE16062.1"/>
    </source>
</evidence>
<gene>
    <name evidence="2" type="ordered locus">Trebr_0620</name>
</gene>
<evidence type="ECO:0000313" key="3">
    <source>
        <dbReference type="Proteomes" id="UP000006546"/>
    </source>
</evidence>
<dbReference type="EMBL" id="CP002696">
    <property type="protein sequence ID" value="AEE16062.1"/>
    <property type="molecule type" value="Genomic_DNA"/>
</dbReference>
<keyword evidence="1" id="KW-0732">Signal</keyword>
<dbReference type="STRING" id="906968.Trebr_0620"/>